<dbReference type="InterPro" id="IPR036890">
    <property type="entry name" value="HATPase_C_sf"/>
</dbReference>
<proteinExistence type="predicted"/>
<accession>A0ABW9BG13</accession>
<dbReference type="InterPro" id="IPR003594">
    <property type="entry name" value="HATPase_dom"/>
</dbReference>
<sequence>MSIRAWHYSAHRRRRRRAAIVKLSEVVLDIRSGEQVNIARKMVQEWATRLAFSTLERTKFVTAASELARNTLVHGKGGTLTIEEVSQNGRTGLKLVFEDAGPGIPDISRALEDGFSTAKSMGLGLGGARRLVSEFEITSTAGQGTRVSITQWKRR</sequence>
<feature type="domain" description="Histidine kinase/HSP90-like ATPase" evidence="1">
    <location>
        <begin position="55"/>
        <end position="155"/>
    </location>
</feature>
<reference evidence="2 3" key="1">
    <citation type="journal article" date="2024" name="Chem. Sci.">
        <title>Discovery of megapolipeptins by genome mining of a Burkholderiales bacteria collection.</title>
        <authorList>
            <person name="Paulo B.S."/>
            <person name="Recchia M.J.J."/>
            <person name="Lee S."/>
            <person name="Fergusson C.H."/>
            <person name="Romanowski S.B."/>
            <person name="Hernandez A."/>
            <person name="Krull N."/>
            <person name="Liu D.Y."/>
            <person name="Cavanagh H."/>
            <person name="Bos A."/>
            <person name="Gray C.A."/>
            <person name="Murphy B.T."/>
            <person name="Linington R.G."/>
            <person name="Eustaquio A.S."/>
        </authorList>
    </citation>
    <scope>NUCLEOTIDE SEQUENCE [LARGE SCALE GENOMIC DNA]</scope>
    <source>
        <strain evidence="2 3">RL17-351-BIE-A</strain>
    </source>
</reference>
<keyword evidence="3" id="KW-1185">Reference proteome</keyword>
<evidence type="ECO:0000313" key="2">
    <source>
        <dbReference type="EMBL" id="MFM0238625.1"/>
    </source>
</evidence>
<dbReference type="Proteomes" id="UP001629274">
    <property type="component" value="Unassembled WGS sequence"/>
</dbReference>
<name>A0ABW9BG13_9BURK</name>
<dbReference type="CDD" id="cd16934">
    <property type="entry name" value="HATPase_RsbT-like"/>
    <property type="match status" value="1"/>
</dbReference>
<gene>
    <name evidence="2" type="ORF">PQR03_10830</name>
</gene>
<dbReference type="SUPFAM" id="SSF55874">
    <property type="entry name" value="ATPase domain of HSP90 chaperone/DNA topoisomerase II/histidine kinase"/>
    <property type="match status" value="1"/>
</dbReference>
<dbReference type="Pfam" id="PF13581">
    <property type="entry name" value="HATPase_c_2"/>
    <property type="match status" value="1"/>
</dbReference>
<comment type="caution">
    <text evidence="2">The sequence shown here is derived from an EMBL/GenBank/DDBJ whole genome shotgun (WGS) entry which is preliminary data.</text>
</comment>
<protein>
    <submittedName>
        <fullName evidence="2">Anti-sigma regulatory factor</fullName>
    </submittedName>
</protein>
<dbReference type="Gene3D" id="3.30.565.10">
    <property type="entry name" value="Histidine kinase-like ATPase, C-terminal domain"/>
    <property type="match status" value="1"/>
</dbReference>
<organism evidence="2 3">
    <name type="scientific">Paraburkholderia phytofirmans</name>
    <dbReference type="NCBI Taxonomy" id="261302"/>
    <lineage>
        <taxon>Bacteria</taxon>
        <taxon>Pseudomonadati</taxon>
        <taxon>Pseudomonadota</taxon>
        <taxon>Betaproteobacteria</taxon>
        <taxon>Burkholderiales</taxon>
        <taxon>Burkholderiaceae</taxon>
        <taxon>Paraburkholderia</taxon>
    </lineage>
</organism>
<evidence type="ECO:0000259" key="1">
    <source>
        <dbReference type="SMART" id="SM00387"/>
    </source>
</evidence>
<dbReference type="SMART" id="SM00387">
    <property type="entry name" value="HATPase_c"/>
    <property type="match status" value="1"/>
</dbReference>
<dbReference type="EMBL" id="JAQQDR010000004">
    <property type="protein sequence ID" value="MFM0238625.1"/>
    <property type="molecule type" value="Genomic_DNA"/>
</dbReference>
<evidence type="ECO:0000313" key="3">
    <source>
        <dbReference type="Proteomes" id="UP001629274"/>
    </source>
</evidence>